<protein>
    <recommendedName>
        <fullName evidence="2">DUF4378 domain-containing protein</fullName>
    </recommendedName>
</protein>
<feature type="compositionally biased region" description="Polar residues" evidence="1">
    <location>
        <begin position="1215"/>
        <end position="1229"/>
    </location>
</feature>
<accession>A0A814AGL7</accession>
<feature type="region of interest" description="Disordered" evidence="1">
    <location>
        <begin position="461"/>
        <end position="482"/>
    </location>
</feature>
<dbReference type="InterPro" id="IPR028750">
    <property type="entry name" value="CEP350/CC187"/>
</dbReference>
<comment type="caution">
    <text evidence="3">The sequence shown here is derived from an EMBL/GenBank/DDBJ whole genome shotgun (WGS) entry which is preliminary data.</text>
</comment>
<feature type="region of interest" description="Disordered" evidence="1">
    <location>
        <begin position="1177"/>
        <end position="1297"/>
    </location>
</feature>
<feature type="compositionally biased region" description="Pro residues" evidence="1">
    <location>
        <begin position="1412"/>
        <end position="1421"/>
    </location>
</feature>
<feature type="compositionally biased region" description="Basic and acidic residues" evidence="1">
    <location>
        <begin position="1361"/>
        <end position="1371"/>
    </location>
</feature>
<evidence type="ECO:0000259" key="2">
    <source>
        <dbReference type="Pfam" id="PF14309"/>
    </source>
</evidence>
<feature type="compositionally biased region" description="Low complexity" evidence="1">
    <location>
        <begin position="930"/>
        <end position="941"/>
    </location>
</feature>
<feature type="region of interest" description="Disordered" evidence="1">
    <location>
        <begin position="1311"/>
        <end position="1331"/>
    </location>
</feature>
<feature type="region of interest" description="Disordered" evidence="1">
    <location>
        <begin position="499"/>
        <end position="559"/>
    </location>
</feature>
<gene>
    <name evidence="3" type="ORF">RFH988_LOCUS9584</name>
</gene>
<feature type="compositionally biased region" description="Low complexity" evidence="1">
    <location>
        <begin position="511"/>
        <end position="531"/>
    </location>
</feature>
<evidence type="ECO:0000313" key="3">
    <source>
        <dbReference type="EMBL" id="CAF0912948.1"/>
    </source>
</evidence>
<dbReference type="CDD" id="cd23767">
    <property type="entry name" value="IQCD"/>
    <property type="match status" value="1"/>
</dbReference>
<reference evidence="3" key="1">
    <citation type="submission" date="2021-02" db="EMBL/GenBank/DDBJ databases">
        <authorList>
            <person name="Nowell W R."/>
        </authorList>
    </citation>
    <scope>NUCLEOTIDE SEQUENCE</scope>
</reference>
<name>A0A814AGL7_9BILA</name>
<dbReference type="Pfam" id="PF14309">
    <property type="entry name" value="DUF4378"/>
    <property type="match status" value="1"/>
</dbReference>
<feature type="compositionally biased region" description="Polar residues" evidence="1">
    <location>
        <begin position="499"/>
        <end position="509"/>
    </location>
</feature>
<feature type="domain" description="DUF4378" evidence="2">
    <location>
        <begin position="1642"/>
        <end position="1788"/>
    </location>
</feature>
<feature type="region of interest" description="Disordered" evidence="1">
    <location>
        <begin position="992"/>
        <end position="1028"/>
    </location>
</feature>
<feature type="compositionally biased region" description="Polar residues" evidence="1">
    <location>
        <begin position="869"/>
        <end position="893"/>
    </location>
</feature>
<proteinExistence type="predicted"/>
<dbReference type="GO" id="GO:0034453">
    <property type="term" value="P:microtubule anchoring"/>
    <property type="evidence" value="ECO:0007669"/>
    <property type="project" value="InterPro"/>
</dbReference>
<dbReference type="InterPro" id="IPR025486">
    <property type="entry name" value="DUF4378"/>
</dbReference>
<dbReference type="PANTHER" id="PTHR13958">
    <property type="entry name" value="CENTROSOME-ASSOCIATED PROTEIN 350"/>
    <property type="match status" value="1"/>
</dbReference>
<feature type="region of interest" description="Disordered" evidence="1">
    <location>
        <begin position="310"/>
        <end position="331"/>
    </location>
</feature>
<feature type="compositionally biased region" description="Low complexity" evidence="1">
    <location>
        <begin position="1238"/>
        <end position="1271"/>
    </location>
</feature>
<dbReference type="OrthoDB" id="40579at2759"/>
<feature type="compositionally biased region" description="Polar residues" evidence="1">
    <location>
        <begin position="1188"/>
        <end position="1197"/>
    </location>
</feature>
<feature type="compositionally biased region" description="Polar residues" evidence="1">
    <location>
        <begin position="461"/>
        <end position="476"/>
    </location>
</feature>
<feature type="compositionally biased region" description="Polar residues" evidence="1">
    <location>
        <begin position="310"/>
        <end position="321"/>
    </location>
</feature>
<dbReference type="GO" id="GO:0008017">
    <property type="term" value="F:microtubule binding"/>
    <property type="evidence" value="ECO:0007669"/>
    <property type="project" value="InterPro"/>
</dbReference>
<evidence type="ECO:0000256" key="1">
    <source>
        <dbReference type="SAM" id="MobiDB-lite"/>
    </source>
</evidence>
<feature type="region of interest" description="Disordered" evidence="1">
    <location>
        <begin position="869"/>
        <end position="943"/>
    </location>
</feature>
<feature type="compositionally biased region" description="Polar residues" evidence="1">
    <location>
        <begin position="237"/>
        <end position="257"/>
    </location>
</feature>
<feature type="region of interest" description="Disordered" evidence="1">
    <location>
        <begin position="1040"/>
        <end position="1063"/>
    </location>
</feature>
<organism evidence="3 4">
    <name type="scientific">Rotaria sordida</name>
    <dbReference type="NCBI Taxonomy" id="392033"/>
    <lineage>
        <taxon>Eukaryota</taxon>
        <taxon>Metazoa</taxon>
        <taxon>Spiralia</taxon>
        <taxon>Gnathifera</taxon>
        <taxon>Rotifera</taxon>
        <taxon>Eurotatoria</taxon>
        <taxon>Bdelloidea</taxon>
        <taxon>Philodinida</taxon>
        <taxon>Philodinidae</taxon>
        <taxon>Rotaria</taxon>
    </lineage>
</organism>
<dbReference type="EMBL" id="CAJNOO010000343">
    <property type="protein sequence ID" value="CAF0912948.1"/>
    <property type="molecule type" value="Genomic_DNA"/>
</dbReference>
<feature type="compositionally biased region" description="Basic and acidic residues" evidence="1">
    <location>
        <begin position="1177"/>
        <end position="1187"/>
    </location>
</feature>
<feature type="region of interest" description="Disordered" evidence="1">
    <location>
        <begin position="393"/>
        <end position="412"/>
    </location>
</feature>
<dbReference type="Proteomes" id="UP000663882">
    <property type="component" value="Unassembled WGS sequence"/>
</dbReference>
<feature type="region of interest" description="Disordered" evidence="1">
    <location>
        <begin position="232"/>
        <end position="257"/>
    </location>
</feature>
<feature type="region of interest" description="Disordered" evidence="1">
    <location>
        <begin position="1361"/>
        <end position="1440"/>
    </location>
</feature>
<dbReference type="PROSITE" id="PS50096">
    <property type="entry name" value="IQ"/>
    <property type="match status" value="1"/>
</dbReference>
<feature type="region of interest" description="Disordered" evidence="1">
    <location>
        <begin position="1124"/>
        <end position="1145"/>
    </location>
</feature>
<evidence type="ECO:0000313" key="4">
    <source>
        <dbReference type="Proteomes" id="UP000663882"/>
    </source>
</evidence>
<feature type="compositionally biased region" description="Polar residues" evidence="1">
    <location>
        <begin position="1124"/>
        <end position="1144"/>
    </location>
</feature>
<feature type="compositionally biased region" description="Basic and acidic residues" evidence="1">
    <location>
        <begin position="1428"/>
        <end position="1440"/>
    </location>
</feature>
<sequence length="1810" mass="208432">MLPISSSNHHTHMDTSWKTYYDAKKILRQTEQRLKDTRDYYPHVHLNNHYDNNNNNNDLSTFSSSSSFLLHGGGGDTSSIHAGNRSMLNEDRMINNKQQQILDSDALQTIRRKISKQKIAAERRAEHLFHSQSDAGHMFESYRPHSTYSTSASLQNLHYSPYRQQRISPPKLQPSYTSHLSQSQSFPSELDTVLRTSTSSKILHKENDIVRTNDFERQTFHQPITRKMTKVLPKDNYSLSNGRSTQQRSTSASNSLTTKYQDLHSSHFLTPTDSQRLKHIHRIESTHIPSGSGVKTNLITSDSWQTDPIVTKKSSTISQQEKPLKKKPASELISKRTKTDIEESLGHTNQRTEKILKPKRDTRQDELRRLVDERITRTLTLHLNSEGSLSASKPLGIITEKPPLPKPKSDDENKRFEDLIQQKRQQHEDFLLNEKRLRDEQDKIRKDKFKKLNEPIKETSHQYLQSSLTKRTSPFTPITPKDLTGQTRQRLLHLLGSSTDYHTNNSFEPPSSLDRCSSSSSSISSSSSNDSVIEVQSTKPNDPLIVRSRSEPPIQNGAINNNVQRHENLLRWAVNLTRDCDLVENRFKYLRSNGTQPFDTISSSYQHDDGNLRYQTSHYEINNSETIKPSTLTHLSERLNSVHINDYQNPPLTNINDHRDLLLERHIYHDRAAAKIQAAYRGYTVRKSLPWLNDKQKYFHDDFNKRPIHHRDTSSINTDIRLMNDNFPIDSTHLRYHENPTINDYQQQQQQPIRKIITLPLYSDDYDNIPNAPISNLSTPINHKQIPIITSNFSLDLPNINSSIITTPILSPELHVPSQNERRRSISPPLPPQMSPDNGRPLQHLIQTTTSQHSIDEHIDTTKRLKTNLRSQNSPLNILSQQQQPIRKSPVQQSSSSSSSSTITNRKRRSPSPQQQQTMTTAHSRHRTSHNSSPPSSSSESILTAREKRVRQKFNSDIELQAYEKRLKDIEKKIRQLVKRAFEIFDEKRSISSPPTVTRTTKTDLLSHNRSKSTNHFQDESSISDETSIHRKDTEFLIKKDNDISSTSTQQRQSDVVTSDASDLERRVHAYREQLKAKKFELERLKQRKNKEILRRQEDELKKQIQSCDYEIQTLRLQPIQQEQTVPVPSPSIHSNSLTETTKSGLPKTIKSDKQILSPKQDIFDNNEEKEVEGRLLETPHDERDTQQDALSISVTTDLPIESETDHDSRHASIHNETPIVNVNLNTSISSKERKDSTSLSSSSSSITSEKFIKSLSPQISRSPSPSLSLSQEHIKSPSPPPPPPPAREHIKSPSSLVQERIKTLSQEQFFIPINERKQSQHSSINNDYDEDFSEVTHSPIHTPTNIQTDDINIESIKEDIDDKSSIHDSNKSLSSKSSGDEQSEILVLVKKSANNTPRQQDEKIFENKLPTPTPSPPPQLPLLSTKIESDDTSHDISEVDQGNKRIEQENKIDQLTEILVRTLIDEAIDQGKEIEKLKIKNSLTKEASEWIPVEDLASEENNKQISTNHEDDIDNDVQTLSKEPPDVLELSDATTNGTNEDEELKIDLTTLIDDNLDEQRDLNSRKLIDTGSTIHDNDETTTNVTEESIQSVSEIPIKPVVSHTREQVIQLCHEAISILYNQNNDFSDRSTINRTIPDSYFNYEQQDSDNEDIQRSRHAYYRMIFDLCVELLYEMHSSNVRVTTYPEWQKPKLIRKRFYRAHRPNNRDEAENFIQRKVLEILNLMPRQITHPKWRISIGRYQDAEQFENVLDEELRRTESQWIDYEDDCLRIKFDIAEYIFDRLIQETFIECFHVVNKRLALSSNSTGL</sequence>
<feature type="compositionally biased region" description="Polar residues" evidence="1">
    <location>
        <begin position="1008"/>
        <end position="1026"/>
    </location>
</feature>
<feature type="compositionally biased region" description="Polar residues" evidence="1">
    <location>
        <begin position="1044"/>
        <end position="1061"/>
    </location>
</feature>
<dbReference type="PANTHER" id="PTHR13958:SF3">
    <property type="entry name" value="CAP-GLY DOMAIN-CONTAINING PROTEIN-RELATED"/>
    <property type="match status" value="1"/>
</dbReference>
<feature type="region of interest" description="Disordered" evidence="1">
    <location>
        <begin position="816"/>
        <end position="842"/>
    </location>
</feature>
<dbReference type="GO" id="GO:0005813">
    <property type="term" value="C:centrosome"/>
    <property type="evidence" value="ECO:0007669"/>
    <property type="project" value="InterPro"/>
</dbReference>